<dbReference type="EMBL" id="AFNV02000003">
    <property type="protein sequence ID" value="ERJ20535.1"/>
    <property type="molecule type" value="Genomic_DNA"/>
</dbReference>
<dbReference type="GO" id="GO:0009055">
    <property type="term" value="F:electron transfer activity"/>
    <property type="evidence" value="ECO:0007669"/>
    <property type="project" value="InterPro"/>
</dbReference>
<reference evidence="9 10" key="1">
    <citation type="journal article" date="2011" name="J. Bacteriol.">
        <title>Genome sequence of Salinisphaera shabanensis, a gammaproteobacterium from the harsh, variable environment of the brine-seawater interface of the Shaban Deep in the Red Sea.</title>
        <authorList>
            <person name="Antunes A."/>
            <person name="Alam I."/>
            <person name="Bajic V.B."/>
            <person name="Stingl U."/>
        </authorList>
    </citation>
    <scope>NUCLEOTIDE SEQUENCE [LARGE SCALE GENOMIC DNA]</scope>
    <source>
        <strain evidence="9 10">E1L3A</strain>
    </source>
</reference>
<feature type="domain" description="Cytochrome c" evidence="8">
    <location>
        <begin position="35"/>
        <end position="117"/>
    </location>
</feature>
<dbReference type="GO" id="GO:0016491">
    <property type="term" value="F:oxidoreductase activity"/>
    <property type="evidence" value="ECO:0007669"/>
    <property type="project" value="UniProtKB-KW"/>
</dbReference>
<keyword evidence="2 6" id="KW-0349">Heme</keyword>
<proteinExistence type="predicted"/>
<dbReference type="Proteomes" id="UP000006242">
    <property type="component" value="Unassembled WGS sequence"/>
</dbReference>
<protein>
    <submittedName>
        <fullName evidence="9">Cytochrome c oxidase subunit I protein</fullName>
        <ecNumber evidence="9">1.9.3.1</ecNumber>
    </submittedName>
</protein>
<evidence type="ECO:0000313" key="10">
    <source>
        <dbReference type="Proteomes" id="UP000006242"/>
    </source>
</evidence>
<dbReference type="GO" id="GO:0046872">
    <property type="term" value="F:metal ion binding"/>
    <property type="evidence" value="ECO:0007669"/>
    <property type="project" value="UniProtKB-KW"/>
</dbReference>
<keyword evidence="7" id="KW-0732">Signal</keyword>
<name>U2ES73_9GAMM</name>
<accession>U2ES73</accession>
<dbReference type="Gene3D" id="1.10.760.10">
    <property type="entry name" value="Cytochrome c-like domain"/>
    <property type="match status" value="1"/>
</dbReference>
<dbReference type="PROSITE" id="PS51007">
    <property type="entry name" value="CYTC"/>
    <property type="match status" value="1"/>
</dbReference>
<evidence type="ECO:0000256" key="4">
    <source>
        <dbReference type="ARBA" id="ARBA00022982"/>
    </source>
</evidence>
<gene>
    <name evidence="9" type="ORF">SSPSH_000645</name>
</gene>
<dbReference type="Pfam" id="PF00034">
    <property type="entry name" value="Cytochrom_C"/>
    <property type="match status" value="1"/>
</dbReference>
<dbReference type="eggNOG" id="COG2863">
    <property type="taxonomic scope" value="Bacteria"/>
</dbReference>
<evidence type="ECO:0000256" key="5">
    <source>
        <dbReference type="ARBA" id="ARBA00023004"/>
    </source>
</evidence>
<evidence type="ECO:0000313" key="9">
    <source>
        <dbReference type="EMBL" id="ERJ20535.1"/>
    </source>
</evidence>
<reference evidence="9 10" key="2">
    <citation type="journal article" date="2013" name="PLoS ONE">
        <title>INDIGO - INtegrated Data Warehouse of MIcrobial GenOmes with Examples from the Red Sea Extremophiles.</title>
        <authorList>
            <person name="Alam I."/>
            <person name="Antunes A."/>
            <person name="Kamau A.A."/>
            <person name="Ba Alawi W."/>
            <person name="Kalkatawi M."/>
            <person name="Stingl U."/>
            <person name="Bajic V.B."/>
        </authorList>
    </citation>
    <scope>NUCLEOTIDE SEQUENCE [LARGE SCALE GENOMIC DNA]</scope>
    <source>
        <strain evidence="9 10">E1L3A</strain>
    </source>
</reference>
<dbReference type="AlphaFoldDB" id="U2ES73"/>
<dbReference type="STRING" id="1033802.SSPSH_000645"/>
<evidence type="ECO:0000256" key="3">
    <source>
        <dbReference type="ARBA" id="ARBA00022723"/>
    </source>
</evidence>
<keyword evidence="10" id="KW-1185">Reference proteome</keyword>
<evidence type="ECO:0000256" key="2">
    <source>
        <dbReference type="ARBA" id="ARBA00022617"/>
    </source>
</evidence>
<keyword evidence="5 6" id="KW-0408">Iron</keyword>
<sequence length="126" mass="13663">MAGRRTMRHTVSRGLICLALCGFAGAVVAQEYHGNEKPAGNDWVSQTTQTCASCHGKNGVSQTANFPVIAGQYQDYLLHSLKAYRDGDRKNAIMGGQVQGMSDAQLKALARYYSEQDSPLHTPMAD</sequence>
<dbReference type="PANTHER" id="PTHR33751">
    <property type="entry name" value="CBB3-TYPE CYTOCHROME C OXIDASE SUBUNIT FIXP"/>
    <property type="match status" value="1"/>
</dbReference>
<dbReference type="InterPro" id="IPR009056">
    <property type="entry name" value="Cyt_c-like_dom"/>
</dbReference>
<evidence type="ECO:0000259" key="8">
    <source>
        <dbReference type="PROSITE" id="PS51007"/>
    </source>
</evidence>
<feature type="chain" id="PRO_5004625804" evidence="7">
    <location>
        <begin position="30"/>
        <end position="126"/>
    </location>
</feature>
<keyword evidence="9" id="KW-0560">Oxidoreductase</keyword>
<keyword evidence="1" id="KW-0813">Transport</keyword>
<dbReference type="GO" id="GO:0020037">
    <property type="term" value="F:heme binding"/>
    <property type="evidence" value="ECO:0007669"/>
    <property type="project" value="InterPro"/>
</dbReference>
<keyword evidence="4" id="KW-0249">Electron transport</keyword>
<dbReference type="EC" id="1.9.3.1" evidence="9"/>
<dbReference type="InterPro" id="IPR036909">
    <property type="entry name" value="Cyt_c-like_dom_sf"/>
</dbReference>
<dbReference type="SUPFAM" id="SSF46626">
    <property type="entry name" value="Cytochrome c"/>
    <property type="match status" value="1"/>
</dbReference>
<evidence type="ECO:0000256" key="1">
    <source>
        <dbReference type="ARBA" id="ARBA00022448"/>
    </source>
</evidence>
<organism evidence="9 10">
    <name type="scientific">Salinisphaera shabanensis E1L3A</name>
    <dbReference type="NCBI Taxonomy" id="1033802"/>
    <lineage>
        <taxon>Bacteria</taxon>
        <taxon>Pseudomonadati</taxon>
        <taxon>Pseudomonadota</taxon>
        <taxon>Gammaproteobacteria</taxon>
        <taxon>Salinisphaerales</taxon>
        <taxon>Salinisphaeraceae</taxon>
        <taxon>Salinisphaera</taxon>
    </lineage>
</organism>
<keyword evidence="3 6" id="KW-0479">Metal-binding</keyword>
<evidence type="ECO:0000256" key="7">
    <source>
        <dbReference type="SAM" id="SignalP"/>
    </source>
</evidence>
<comment type="caution">
    <text evidence="9">The sequence shown here is derived from an EMBL/GenBank/DDBJ whole genome shotgun (WGS) entry which is preliminary data.</text>
</comment>
<evidence type="ECO:0000256" key="6">
    <source>
        <dbReference type="PROSITE-ProRule" id="PRU00433"/>
    </source>
</evidence>
<dbReference type="PANTHER" id="PTHR33751:SF9">
    <property type="entry name" value="CYTOCHROME C4"/>
    <property type="match status" value="1"/>
</dbReference>
<dbReference type="InterPro" id="IPR050597">
    <property type="entry name" value="Cytochrome_c_Oxidase_Subunit"/>
</dbReference>
<feature type="signal peptide" evidence="7">
    <location>
        <begin position="1"/>
        <end position="29"/>
    </location>
</feature>